<comment type="subunit">
    <text evidence="3 7">Heterodimer of an alpha and a beta subunit.</text>
</comment>
<name>H2AQ39_KAZAF</name>
<feature type="binding site" evidence="8">
    <location>
        <position position="310"/>
    </location>
    <ligand>
        <name>FAD</name>
        <dbReference type="ChEBI" id="CHEBI:57692"/>
    </ligand>
</feature>
<dbReference type="PIRSF" id="PIRSF000089">
    <property type="entry name" value="Electra_flavoP_a"/>
    <property type="match status" value="1"/>
</dbReference>
<dbReference type="AlphaFoldDB" id="H2AQ39"/>
<organism evidence="10 11">
    <name type="scientific">Kazachstania africana (strain ATCC 22294 / BCRC 22015 / CBS 2517 / CECT 1963 / NBRC 1671 / NRRL Y-8276)</name>
    <name type="common">Yeast</name>
    <name type="synonym">Kluyveromyces africanus</name>
    <dbReference type="NCBI Taxonomy" id="1071382"/>
    <lineage>
        <taxon>Eukaryota</taxon>
        <taxon>Fungi</taxon>
        <taxon>Dikarya</taxon>
        <taxon>Ascomycota</taxon>
        <taxon>Saccharomycotina</taxon>
        <taxon>Saccharomycetes</taxon>
        <taxon>Saccharomycetales</taxon>
        <taxon>Saccharomycetaceae</taxon>
        <taxon>Kazachstania</taxon>
    </lineage>
</organism>
<dbReference type="SMART" id="SM00893">
    <property type="entry name" value="ETF"/>
    <property type="match status" value="1"/>
</dbReference>
<evidence type="ECO:0000256" key="2">
    <source>
        <dbReference type="ARBA" id="ARBA00005817"/>
    </source>
</evidence>
<feature type="binding site" evidence="8">
    <location>
        <begin position="258"/>
        <end position="259"/>
    </location>
    <ligand>
        <name>FAD</name>
        <dbReference type="ChEBI" id="CHEBI:57692"/>
    </ligand>
</feature>
<evidence type="ECO:0000313" key="11">
    <source>
        <dbReference type="Proteomes" id="UP000005220"/>
    </source>
</evidence>
<evidence type="ECO:0000256" key="8">
    <source>
        <dbReference type="PIRSR" id="PIRSR000089-1"/>
    </source>
</evidence>
<evidence type="ECO:0000256" key="1">
    <source>
        <dbReference type="ARBA" id="ARBA00004305"/>
    </source>
</evidence>
<proteinExistence type="inferred from homology"/>
<dbReference type="RefSeq" id="XP_003955624.1">
    <property type="nucleotide sequence ID" value="XM_003955575.1"/>
</dbReference>
<comment type="subcellular location">
    <subcellularLocation>
        <location evidence="1 7">Mitochondrion matrix</location>
    </subcellularLocation>
</comment>
<evidence type="ECO:0000256" key="4">
    <source>
        <dbReference type="ARBA" id="ARBA00022630"/>
    </source>
</evidence>
<dbReference type="Proteomes" id="UP000005220">
    <property type="component" value="Chromosome 2"/>
</dbReference>
<dbReference type="PANTHER" id="PTHR43153">
    <property type="entry name" value="ELECTRON TRANSFER FLAVOPROTEIN ALPHA"/>
    <property type="match status" value="1"/>
</dbReference>
<evidence type="ECO:0000256" key="5">
    <source>
        <dbReference type="ARBA" id="ARBA00022827"/>
    </source>
</evidence>
<dbReference type="InterPro" id="IPR033947">
    <property type="entry name" value="ETF_alpha_N"/>
</dbReference>
<dbReference type="SUPFAM" id="SSF52467">
    <property type="entry name" value="DHS-like NAD/FAD-binding domain"/>
    <property type="match status" value="1"/>
</dbReference>
<dbReference type="GO" id="GO:0050660">
    <property type="term" value="F:flavin adenine dinucleotide binding"/>
    <property type="evidence" value="ECO:0007669"/>
    <property type="project" value="InterPro"/>
</dbReference>
<keyword evidence="4 7" id="KW-0285">Flavoprotein</keyword>
<dbReference type="PANTHER" id="PTHR43153:SF1">
    <property type="entry name" value="ELECTRON TRANSFER FLAVOPROTEIN SUBUNIT ALPHA, MITOCHONDRIAL"/>
    <property type="match status" value="1"/>
</dbReference>
<feature type="domain" description="Electron transfer flavoprotein alpha/beta-subunit N-terminal" evidence="9">
    <location>
        <begin position="25"/>
        <end position="212"/>
    </location>
</feature>
<comment type="similarity">
    <text evidence="2 7">Belongs to the ETF alpha-subunit/FixB family.</text>
</comment>
<dbReference type="eggNOG" id="KOG3954">
    <property type="taxonomic scope" value="Eukaryota"/>
</dbReference>
<evidence type="ECO:0000256" key="3">
    <source>
        <dbReference type="ARBA" id="ARBA00011355"/>
    </source>
</evidence>
<dbReference type="InterPro" id="IPR001308">
    <property type="entry name" value="ETF_a/FixB"/>
</dbReference>
<sequence length="346" mass="37158">MYKLSILNSARLIRGGIMSSRSVSTLTYIELDRNGQITSSALSSLAASRKLGDSIDALILGANAMKAASDLISSGNTNNLEKIIVAESPIYDHTLPEYISPLICELMKGSKYSSFVMASTEIGKNVLPRIGALMNTQPICDITMIHNKDTFERPIYAGNVLATIKKDGGKKLITIRASSFPPVVEGTPERIPIEKYSYTPEKDVGIRWDAENLVTNKRPDLASAKIVVSGGRALKDKKTFDGLLGSLADVLHAGIGSTRAAVDSGLCDNSLQVGQTGKIVAPDLYFAIGLSGAIQHLAGMKNSKVIVAINNDADAPIFQIADYSLEGDLFEVVPELTKKLKLMEKN</sequence>
<comment type="cofactor">
    <cofactor evidence="7 8">
        <name>FAD</name>
        <dbReference type="ChEBI" id="CHEBI:57692"/>
    </cofactor>
    <text evidence="7 8">Binds 1 FAD per dimer.</text>
</comment>
<accession>H2AQ39</accession>
<dbReference type="GO" id="GO:0005759">
    <property type="term" value="C:mitochondrial matrix"/>
    <property type="evidence" value="ECO:0007669"/>
    <property type="project" value="UniProtKB-SubCell"/>
</dbReference>
<dbReference type="FunCoup" id="H2AQ39">
    <property type="interactions" value="547"/>
</dbReference>
<evidence type="ECO:0000259" key="9">
    <source>
        <dbReference type="SMART" id="SM00893"/>
    </source>
</evidence>
<feature type="binding site" evidence="8">
    <location>
        <begin position="272"/>
        <end position="276"/>
    </location>
    <ligand>
        <name>FAD</name>
        <dbReference type="ChEBI" id="CHEBI:57692"/>
    </ligand>
</feature>
<dbReference type="EMBL" id="HE650822">
    <property type="protein sequence ID" value="CCF56489.1"/>
    <property type="molecule type" value="Genomic_DNA"/>
</dbReference>
<evidence type="ECO:0000313" key="10">
    <source>
        <dbReference type="EMBL" id="CCF56489.1"/>
    </source>
</evidence>
<dbReference type="GO" id="GO:0033539">
    <property type="term" value="P:fatty acid beta-oxidation using acyl-CoA dehydrogenase"/>
    <property type="evidence" value="ECO:0007669"/>
    <property type="project" value="TreeGrafter"/>
</dbReference>
<feature type="binding site" evidence="8">
    <location>
        <begin position="289"/>
        <end position="296"/>
    </location>
    <ligand>
        <name>FAD</name>
        <dbReference type="ChEBI" id="CHEBI:57692"/>
    </ligand>
</feature>
<reference evidence="10 11" key="1">
    <citation type="journal article" date="2011" name="Proc. Natl. Acad. Sci. U.S.A.">
        <title>Evolutionary erosion of yeast sex chromosomes by mating-type switching accidents.</title>
        <authorList>
            <person name="Gordon J.L."/>
            <person name="Armisen D."/>
            <person name="Proux-Wera E."/>
            <person name="Oheigeartaigh S.S."/>
            <person name="Byrne K.P."/>
            <person name="Wolfe K.H."/>
        </authorList>
    </citation>
    <scope>NUCLEOTIDE SEQUENCE [LARGE SCALE GENOMIC DNA]</scope>
    <source>
        <strain evidence="11">ATCC 22294 / BCRC 22015 / CBS 2517 / CECT 1963 / NBRC 1671 / NRRL Y-8276</strain>
    </source>
</reference>
<dbReference type="InterPro" id="IPR014730">
    <property type="entry name" value="ETF_a/b_N"/>
</dbReference>
<dbReference type="Pfam" id="PF00766">
    <property type="entry name" value="ETF_alpha"/>
    <property type="match status" value="1"/>
</dbReference>
<dbReference type="GeneID" id="13884927"/>
<feature type="binding site" evidence="8">
    <location>
        <position position="232"/>
    </location>
    <ligand>
        <name>FAD</name>
        <dbReference type="ChEBI" id="CHEBI:57692"/>
    </ligand>
</feature>
<gene>
    <name evidence="10" type="primary">KAFR0B01900</name>
    <name evidence="10" type="ORF">KAFR_0B01900</name>
</gene>
<dbReference type="STRING" id="1071382.H2AQ39"/>
<dbReference type="GO" id="GO:0009055">
    <property type="term" value="F:electron transfer activity"/>
    <property type="evidence" value="ECO:0007669"/>
    <property type="project" value="InterPro"/>
</dbReference>
<dbReference type="FunFam" id="3.40.50.1220:FF:000001">
    <property type="entry name" value="Electron transfer flavoprotein, alpha subunit"/>
    <property type="match status" value="1"/>
</dbReference>
<dbReference type="SUPFAM" id="SSF52402">
    <property type="entry name" value="Adenine nucleotide alpha hydrolases-like"/>
    <property type="match status" value="1"/>
</dbReference>
<dbReference type="InParanoid" id="H2AQ39"/>
<keyword evidence="7" id="KW-0249">Electron transport</keyword>
<keyword evidence="7" id="KW-0813">Transport</keyword>
<dbReference type="CDD" id="cd01715">
    <property type="entry name" value="ETF_alpha"/>
    <property type="match status" value="1"/>
</dbReference>
<keyword evidence="11" id="KW-1185">Reference proteome</keyword>
<dbReference type="Pfam" id="PF01012">
    <property type="entry name" value="ETF"/>
    <property type="match status" value="1"/>
</dbReference>
<dbReference type="OrthoDB" id="1715808at2759"/>
<evidence type="ECO:0000256" key="6">
    <source>
        <dbReference type="ARBA" id="ARBA00025416"/>
    </source>
</evidence>
<dbReference type="InterPro" id="IPR014731">
    <property type="entry name" value="ETF_asu_C"/>
</dbReference>
<dbReference type="Gene3D" id="3.40.50.620">
    <property type="entry name" value="HUPs"/>
    <property type="match status" value="1"/>
</dbReference>
<dbReference type="InterPro" id="IPR014729">
    <property type="entry name" value="Rossmann-like_a/b/a_fold"/>
</dbReference>
<dbReference type="Gene3D" id="3.40.50.1220">
    <property type="entry name" value="TPP-binding domain"/>
    <property type="match status" value="1"/>
</dbReference>
<comment type="function">
    <text evidence="6 7">The electron transfer flavoprotein serves as a specific electron acceptor for several dehydrogenases, including five acyl-CoA dehydrogenases, glutaryl-CoA and sarcosine dehydrogenase. It transfers the electrons to the main mitochondrial respiratory chain via ETF-ubiquinone oxidoreductase (ETF dehydrogenase).</text>
</comment>
<protein>
    <recommendedName>
        <fullName evidence="7">Probable electron transfer flavoprotein subunit alpha</fullName>
    </recommendedName>
</protein>
<dbReference type="InterPro" id="IPR029035">
    <property type="entry name" value="DHS-like_NAD/FAD-binding_dom"/>
</dbReference>
<dbReference type="KEGG" id="kaf:KAFR_0B01900"/>
<dbReference type="HOGENOM" id="CLU_034178_0_0_1"/>
<evidence type="ECO:0000256" key="7">
    <source>
        <dbReference type="PIRNR" id="PIRNR000089"/>
    </source>
</evidence>
<keyword evidence="7" id="KW-0496">Mitochondrion</keyword>
<keyword evidence="5 7" id="KW-0274">FAD</keyword>